<gene>
    <name evidence="2" type="ORF">JAO75_22800</name>
</gene>
<feature type="transmembrane region" description="Helical" evidence="1">
    <location>
        <begin position="186"/>
        <end position="208"/>
    </location>
</feature>
<organism evidence="2 3">
    <name type="scientific">Microvirga splendida</name>
    <dbReference type="NCBI Taxonomy" id="2795727"/>
    <lineage>
        <taxon>Bacteria</taxon>
        <taxon>Pseudomonadati</taxon>
        <taxon>Pseudomonadota</taxon>
        <taxon>Alphaproteobacteria</taxon>
        <taxon>Hyphomicrobiales</taxon>
        <taxon>Methylobacteriaceae</taxon>
        <taxon>Microvirga</taxon>
    </lineage>
</organism>
<dbReference type="Proteomes" id="UP000620670">
    <property type="component" value="Unassembled WGS sequence"/>
</dbReference>
<feature type="transmembrane region" description="Helical" evidence="1">
    <location>
        <begin position="93"/>
        <end position="114"/>
    </location>
</feature>
<proteinExistence type="predicted"/>
<feature type="transmembrane region" description="Helical" evidence="1">
    <location>
        <begin position="57"/>
        <end position="81"/>
    </location>
</feature>
<dbReference type="InterPro" id="IPR009495">
    <property type="entry name" value="NrsF"/>
</dbReference>
<dbReference type="RefSeq" id="WP_199051508.1">
    <property type="nucleotide sequence ID" value="NZ_JAELXT010000043.1"/>
</dbReference>
<name>A0ABS0Y7F7_9HYPH</name>
<feature type="transmembrane region" description="Helical" evidence="1">
    <location>
        <begin position="161"/>
        <end position="180"/>
    </location>
</feature>
<keyword evidence="1" id="KW-0472">Membrane</keyword>
<keyword evidence="1" id="KW-1133">Transmembrane helix</keyword>
<dbReference type="EMBL" id="JAELXT010000043">
    <property type="protein sequence ID" value="MBJ6128234.1"/>
    <property type="molecule type" value="Genomic_DNA"/>
</dbReference>
<comment type="caution">
    <text evidence="2">The sequence shown here is derived from an EMBL/GenBank/DDBJ whole genome shotgun (WGS) entry which is preliminary data.</text>
</comment>
<reference evidence="3" key="1">
    <citation type="submission" date="2020-12" db="EMBL/GenBank/DDBJ databases">
        <title>Hymenobacter sp.</title>
        <authorList>
            <person name="Kim M.K."/>
        </authorList>
    </citation>
    <scope>NUCLEOTIDE SEQUENCE [LARGE SCALE GENOMIC DNA]</scope>
    <source>
        <strain evidence="3">BT325</strain>
    </source>
</reference>
<keyword evidence="3" id="KW-1185">Reference proteome</keyword>
<evidence type="ECO:0000313" key="2">
    <source>
        <dbReference type="EMBL" id="MBJ6128234.1"/>
    </source>
</evidence>
<evidence type="ECO:0000313" key="3">
    <source>
        <dbReference type="Proteomes" id="UP000620670"/>
    </source>
</evidence>
<sequence>MKTDDLINMLSTNVEPVDRGQLRRSLGLAVALGAGGALVTALLTLGVRPDLHEPGALAFLGLKLAFTAGIVLMASLLLTRLARPGGERRTRPILALLPFAAIVLLAGLSLANAPSTHWEAMIVGDMWLECLVSIPTIAIVPFAVIVWAVRRFAAPTDLARTGAFAGLAAGGVSAMGYALHCMDDSLPFIALWYGGTIVLCTVAGALLGPRLLRW</sequence>
<accession>A0ABS0Y7F7</accession>
<protein>
    <submittedName>
        <fullName evidence="2">DUF1109 domain-containing protein</fullName>
    </submittedName>
</protein>
<feature type="transmembrane region" description="Helical" evidence="1">
    <location>
        <begin position="126"/>
        <end position="149"/>
    </location>
</feature>
<evidence type="ECO:0000256" key="1">
    <source>
        <dbReference type="SAM" id="Phobius"/>
    </source>
</evidence>
<dbReference type="Pfam" id="PF06532">
    <property type="entry name" value="NrsF"/>
    <property type="match status" value="1"/>
</dbReference>
<feature type="transmembrane region" description="Helical" evidence="1">
    <location>
        <begin position="26"/>
        <end position="45"/>
    </location>
</feature>
<keyword evidence="1" id="KW-0812">Transmembrane</keyword>